<proteinExistence type="inferred from homology"/>
<dbReference type="Gene3D" id="1.10.1040.50">
    <property type="match status" value="1"/>
</dbReference>
<sequence>MSAASRVSDGRGVAAERVTTVVASDTEVAGVGTVAILRFAPAEDPDADRPCTLGIEGLARVESAVTTAAERAEAGEIAAVLLTGTGRTFLAGADLHLIRTVTDRALAEQVARAGHRVVAHIADLGVPTIAYLNGTTLGGGLEIALACDFRIADPGVRAVGLPETHLGLLPGWGGCTLLPRLIGPDAALRLIIDNPARNNRTLGAEAAHELGLVDAVLPSGDPGDPDGPLGPALAWIRTALTGQAPARIHAAPESAWQEALQARRAAVEARAAGGAPAPRRALATVGAARTLSRDEAFAREDEALVDLVMTDELRAGLYGFDLLTRRAKHPSGRPSHAGREISAVGIAGAGLMAGQLAMLFAHRLGVPVTMRDLDAERADRGLAAVHAEVDRQVERGRLAPADGAQLKARLRATTDVRDLSGSDLVVEAVFEELDVKREVFAELEEVVAPHAVLATNTSALSVGAMAEALRHPERVVGLHFFNPVAAMPLVEVVRAESADTTAYATAFAVAQACRKTAVAVADAPGFVVNRLLLRLLGEVLGALEEGTSIVDADAALGPMGLPMGPFQLLDLVGPAVAHHVLQALRRGLGERYPDSPGLAEVVRTGRRFVRAEDRPQATSPVDPSIAEVFGSRTVAEPMGPDELLRRVREALADETARLLDEQVVADAGDVDLAMILGAGWPLHNGGLTPYLDRTGASVAVTGERFHAPGVADLPR</sequence>
<feature type="domain" description="3-hydroxyacyl-CoA dehydrogenase C-terminal" evidence="14">
    <location>
        <begin position="525"/>
        <end position="606"/>
    </location>
</feature>
<evidence type="ECO:0000256" key="11">
    <source>
        <dbReference type="ARBA" id="ARBA00023268"/>
    </source>
</evidence>
<dbReference type="SUPFAM" id="SSF51735">
    <property type="entry name" value="NAD(P)-binding Rossmann-fold domains"/>
    <property type="match status" value="1"/>
</dbReference>
<evidence type="ECO:0000256" key="6">
    <source>
        <dbReference type="ARBA" id="ARBA00022963"/>
    </source>
</evidence>
<evidence type="ECO:0000256" key="1">
    <source>
        <dbReference type="ARBA" id="ARBA00005005"/>
    </source>
</evidence>
<keyword evidence="6" id="KW-0442">Lipid degradation</keyword>
<feature type="domain" description="3-hydroxyacyl-CoA dehydrogenase NAD binding" evidence="15">
    <location>
        <begin position="344"/>
        <end position="522"/>
    </location>
</feature>
<evidence type="ECO:0000259" key="14">
    <source>
        <dbReference type="Pfam" id="PF00725"/>
    </source>
</evidence>
<dbReference type="InterPro" id="IPR006176">
    <property type="entry name" value="3-OHacyl-CoA_DH_NAD-bd"/>
</dbReference>
<keyword evidence="10" id="KW-0456">Lyase</keyword>
<evidence type="ECO:0000256" key="4">
    <source>
        <dbReference type="ARBA" id="ARBA00012076"/>
    </source>
</evidence>
<accession>A0ABW4L6W2</accession>
<dbReference type="EC" id="4.2.1.17" evidence="4"/>
<dbReference type="Pfam" id="PF02737">
    <property type="entry name" value="3HCDH_N"/>
    <property type="match status" value="1"/>
</dbReference>
<dbReference type="Pfam" id="PF00725">
    <property type="entry name" value="3HCDH"/>
    <property type="match status" value="1"/>
</dbReference>
<evidence type="ECO:0000256" key="7">
    <source>
        <dbReference type="ARBA" id="ARBA00023002"/>
    </source>
</evidence>
<comment type="similarity">
    <text evidence="2">In the central section; belongs to the 3-hydroxyacyl-CoA dehydrogenase family.</text>
</comment>
<comment type="similarity">
    <text evidence="13">Belongs to the enoyl-CoA hydratase/isomerase family.</text>
</comment>
<evidence type="ECO:0000256" key="5">
    <source>
        <dbReference type="ARBA" id="ARBA00022832"/>
    </source>
</evidence>
<evidence type="ECO:0000256" key="8">
    <source>
        <dbReference type="ARBA" id="ARBA00023027"/>
    </source>
</evidence>
<organism evidence="16 17">
    <name type="scientific">Georgenia deserti</name>
    <dbReference type="NCBI Taxonomy" id="2093781"/>
    <lineage>
        <taxon>Bacteria</taxon>
        <taxon>Bacillati</taxon>
        <taxon>Actinomycetota</taxon>
        <taxon>Actinomycetes</taxon>
        <taxon>Micrococcales</taxon>
        <taxon>Bogoriellaceae</taxon>
        <taxon>Georgenia</taxon>
    </lineage>
</organism>
<reference evidence="17" key="1">
    <citation type="journal article" date="2019" name="Int. J. Syst. Evol. Microbiol.">
        <title>The Global Catalogue of Microorganisms (GCM) 10K type strain sequencing project: providing services to taxonomists for standard genome sequencing and annotation.</title>
        <authorList>
            <consortium name="The Broad Institute Genomics Platform"/>
            <consortium name="The Broad Institute Genome Sequencing Center for Infectious Disease"/>
            <person name="Wu L."/>
            <person name="Ma J."/>
        </authorList>
    </citation>
    <scope>NUCLEOTIDE SEQUENCE [LARGE SCALE GENOMIC DNA]</scope>
    <source>
        <strain evidence="17">JCM 17130</strain>
    </source>
</reference>
<dbReference type="PANTHER" id="PTHR43612:SF3">
    <property type="entry name" value="TRIFUNCTIONAL ENZYME SUBUNIT ALPHA, MITOCHONDRIAL"/>
    <property type="match status" value="1"/>
</dbReference>
<dbReference type="PROSITE" id="PS00166">
    <property type="entry name" value="ENOYL_COA_HYDRATASE"/>
    <property type="match status" value="1"/>
</dbReference>
<keyword evidence="11" id="KW-0511">Multifunctional enzyme</keyword>
<evidence type="ECO:0000256" key="10">
    <source>
        <dbReference type="ARBA" id="ARBA00023239"/>
    </source>
</evidence>
<dbReference type="InterPro" id="IPR036291">
    <property type="entry name" value="NAD(P)-bd_dom_sf"/>
</dbReference>
<evidence type="ECO:0000259" key="15">
    <source>
        <dbReference type="Pfam" id="PF02737"/>
    </source>
</evidence>
<gene>
    <name evidence="16" type="ORF">ACFSE6_14895</name>
</gene>
<dbReference type="Gene3D" id="3.90.226.10">
    <property type="entry name" value="2-enoyl-CoA Hydratase, Chain A, domain 1"/>
    <property type="match status" value="1"/>
</dbReference>
<dbReference type="Pfam" id="PF00378">
    <property type="entry name" value="ECH_1"/>
    <property type="match status" value="1"/>
</dbReference>
<comment type="catalytic activity">
    <reaction evidence="12">
        <text>a (3S)-3-hydroxyacyl-CoA + NAD(+) = a 3-oxoacyl-CoA + NADH + H(+)</text>
        <dbReference type="Rhea" id="RHEA:22432"/>
        <dbReference type="ChEBI" id="CHEBI:15378"/>
        <dbReference type="ChEBI" id="CHEBI:57318"/>
        <dbReference type="ChEBI" id="CHEBI:57540"/>
        <dbReference type="ChEBI" id="CHEBI:57945"/>
        <dbReference type="ChEBI" id="CHEBI:90726"/>
        <dbReference type="EC" id="1.1.1.35"/>
    </reaction>
</comment>
<keyword evidence="8" id="KW-0520">NAD</keyword>
<protein>
    <recommendedName>
        <fullName evidence="4">enoyl-CoA hydratase</fullName>
        <ecNumber evidence="4">4.2.1.17</ecNumber>
    </recommendedName>
</protein>
<comment type="caution">
    <text evidence="16">The sequence shown here is derived from an EMBL/GenBank/DDBJ whole genome shotgun (WGS) entry which is preliminary data.</text>
</comment>
<dbReference type="SUPFAM" id="SSF48179">
    <property type="entry name" value="6-phosphogluconate dehydrogenase C-terminal domain-like"/>
    <property type="match status" value="2"/>
</dbReference>
<evidence type="ECO:0000256" key="3">
    <source>
        <dbReference type="ARBA" id="ARBA00008750"/>
    </source>
</evidence>
<dbReference type="InterPro" id="IPR006108">
    <property type="entry name" value="3HC_DH_C"/>
</dbReference>
<evidence type="ECO:0000256" key="13">
    <source>
        <dbReference type="RuleBase" id="RU003707"/>
    </source>
</evidence>
<dbReference type="EMBL" id="JBHUEE010000008">
    <property type="protein sequence ID" value="MFD1719131.1"/>
    <property type="molecule type" value="Genomic_DNA"/>
</dbReference>
<comment type="similarity">
    <text evidence="3">In the N-terminal section; belongs to the enoyl-CoA hydratase/isomerase family.</text>
</comment>
<dbReference type="CDD" id="cd06558">
    <property type="entry name" value="crotonase-like"/>
    <property type="match status" value="1"/>
</dbReference>
<dbReference type="Proteomes" id="UP001597277">
    <property type="component" value="Unassembled WGS sequence"/>
</dbReference>
<dbReference type="PANTHER" id="PTHR43612">
    <property type="entry name" value="TRIFUNCTIONAL ENZYME SUBUNIT ALPHA"/>
    <property type="match status" value="1"/>
</dbReference>
<evidence type="ECO:0000313" key="17">
    <source>
        <dbReference type="Proteomes" id="UP001597277"/>
    </source>
</evidence>
<evidence type="ECO:0000256" key="9">
    <source>
        <dbReference type="ARBA" id="ARBA00023098"/>
    </source>
</evidence>
<keyword evidence="5" id="KW-0276">Fatty acid metabolism</keyword>
<keyword evidence="17" id="KW-1185">Reference proteome</keyword>
<dbReference type="InterPro" id="IPR029045">
    <property type="entry name" value="ClpP/crotonase-like_dom_sf"/>
</dbReference>
<evidence type="ECO:0000256" key="12">
    <source>
        <dbReference type="ARBA" id="ARBA00049556"/>
    </source>
</evidence>
<dbReference type="Gene3D" id="3.40.50.720">
    <property type="entry name" value="NAD(P)-binding Rossmann-like Domain"/>
    <property type="match status" value="1"/>
</dbReference>
<dbReference type="SUPFAM" id="SSF52096">
    <property type="entry name" value="ClpP/crotonase"/>
    <property type="match status" value="1"/>
</dbReference>
<dbReference type="InterPro" id="IPR050136">
    <property type="entry name" value="FA_oxidation_alpha_subunit"/>
</dbReference>
<name>A0ABW4L6W2_9MICO</name>
<keyword evidence="9" id="KW-0443">Lipid metabolism</keyword>
<dbReference type="InterPro" id="IPR001753">
    <property type="entry name" value="Enoyl-CoA_hydra/iso"/>
</dbReference>
<comment type="pathway">
    <text evidence="1">Lipid metabolism; fatty acid beta-oxidation.</text>
</comment>
<evidence type="ECO:0000256" key="2">
    <source>
        <dbReference type="ARBA" id="ARBA00007005"/>
    </source>
</evidence>
<dbReference type="InterPro" id="IPR018376">
    <property type="entry name" value="Enoyl-CoA_hyd/isom_CS"/>
</dbReference>
<dbReference type="InterPro" id="IPR008927">
    <property type="entry name" value="6-PGluconate_DH-like_C_sf"/>
</dbReference>
<keyword evidence="7" id="KW-0560">Oxidoreductase</keyword>
<evidence type="ECO:0000313" key="16">
    <source>
        <dbReference type="EMBL" id="MFD1719131.1"/>
    </source>
</evidence>